<sequence>MGFFRTATNITGWGSLGSVLGYVAWTRHSKINDLPPTDYLFNTTIFSRFNPYNNPAMADVCTRKVKLEKIRPELLEQEGKLVEAFSAGVWSGWGFAYQRRFLEKKYRGPGTASHLWEQKDFQSSNYKTGTMIADHFEVVAKSENSIIIRCGDSPRIRSIRESDGLFELTAEVKQEEGVVEFGMKSAFYNGIAQPDKDGTPLEPPVQGFTKWLHQHYDRVLMETAIGNCMV</sequence>
<accession>A0ACC3MEJ3</accession>
<comment type="caution">
    <text evidence="1">The sequence shown here is derived from an EMBL/GenBank/DDBJ whole genome shotgun (WGS) entry which is preliminary data.</text>
</comment>
<dbReference type="Proteomes" id="UP001281147">
    <property type="component" value="Unassembled WGS sequence"/>
</dbReference>
<name>A0ACC3MEJ3_9PEZI</name>
<evidence type="ECO:0000313" key="2">
    <source>
        <dbReference type="Proteomes" id="UP001281147"/>
    </source>
</evidence>
<dbReference type="EMBL" id="JAUTXU010000327">
    <property type="protein sequence ID" value="KAK3686292.1"/>
    <property type="molecule type" value="Genomic_DNA"/>
</dbReference>
<keyword evidence="2" id="KW-1185">Reference proteome</keyword>
<organism evidence="1 2">
    <name type="scientific">Vermiconidia calcicola</name>
    <dbReference type="NCBI Taxonomy" id="1690605"/>
    <lineage>
        <taxon>Eukaryota</taxon>
        <taxon>Fungi</taxon>
        <taxon>Dikarya</taxon>
        <taxon>Ascomycota</taxon>
        <taxon>Pezizomycotina</taxon>
        <taxon>Dothideomycetes</taxon>
        <taxon>Dothideomycetidae</taxon>
        <taxon>Mycosphaerellales</taxon>
        <taxon>Extremaceae</taxon>
        <taxon>Vermiconidia</taxon>
    </lineage>
</organism>
<gene>
    <name evidence="1" type="ORF">LTR37_019975</name>
</gene>
<evidence type="ECO:0000313" key="1">
    <source>
        <dbReference type="EMBL" id="KAK3686292.1"/>
    </source>
</evidence>
<reference evidence="1" key="1">
    <citation type="submission" date="2023-07" db="EMBL/GenBank/DDBJ databases">
        <title>Black Yeasts Isolated from many extreme environments.</title>
        <authorList>
            <person name="Coleine C."/>
            <person name="Stajich J.E."/>
            <person name="Selbmann L."/>
        </authorList>
    </citation>
    <scope>NUCLEOTIDE SEQUENCE</scope>
    <source>
        <strain evidence="1">CCFEE 5714</strain>
    </source>
</reference>
<protein>
    <submittedName>
        <fullName evidence="1">Uncharacterized protein</fullName>
    </submittedName>
</protein>
<proteinExistence type="predicted"/>